<dbReference type="OrthoDB" id="298939at2759"/>
<dbReference type="InterPro" id="IPR014756">
    <property type="entry name" value="Ig_E-set"/>
</dbReference>
<feature type="compositionally biased region" description="Basic and acidic residues" evidence="1">
    <location>
        <begin position="836"/>
        <end position="845"/>
    </location>
</feature>
<gene>
    <name evidence="3" type="ORF">PV08_06224</name>
</gene>
<feature type="compositionally biased region" description="Polar residues" evidence="1">
    <location>
        <begin position="61"/>
        <end position="71"/>
    </location>
</feature>
<dbReference type="Gene3D" id="2.60.40.640">
    <property type="match status" value="2"/>
</dbReference>
<keyword evidence="4" id="KW-1185">Reference proteome</keyword>
<feature type="region of interest" description="Disordered" evidence="1">
    <location>
        <begin position="57"/>
        <end position="117"/>
    </location>
</feature>
<evidence type="ECO:0000313" key="3">
    <source>
        <dbReference type="EMBL" id="KIW16173.1"/>
    </source>
</evidence>
<evidence type="ECO:0000259" key="2">
    <source>
        <dbReference type="SMART" id="SM01017"/>
    </source>
</evidence>
<feature type="domain" description="Arrestin C-terminal-like" evidence="2">
    <location>
        <begin position="407"/>
        <end position="552"/>
    </location>
</feature>
<feature type="compositionally biased region" description="Basic and acidic residues" evidence="1">
    <location>
        <begin position="721"/>
        <end position="768"/>
    </location>
</feature>
<dbReference type="HOGENOM" id="CLU_016010_0_0_1"/>
<evidence type="ECO:0000256" key="1">
    <source>
        <dbReference type="SAM" id="MobiDB-lite"/>
    </source>
</evidence>
<dbReference type="Pfam" id="PF02752">
    <property type="entry name" value="Arrestin_C"/>
    <property type="match status" value="1"/>
</dbReference>
<reference evidence="3 4" key="1">
    <citation type="submission" date="2015-01" db="EMBL/GenBank/DDBJ databases">
        <title>The Genome Sequence of Exophiala spinifera CBS89968.</title>
        <authorList>
            <consortium name="The Broad Institute Genomics Platform"/>
            <person name="Cuomo C."/>
            <person name="de Hoog S."/>
            <person name="Gorbushina A."/>
            <person name="Stielow B."/>
            <person name="Teixiera M."/>
            <person name="Abouelleil A."/>
            <person name="Chapman S.B."/>
            <person name="Priest M."/>
            <person name="Young S.K."/>
            <person name="Wortman J."/>
            <person name="Nusbaum C."/>
            <person name="Birren B."/>
        </authorList>
    </citation>
    <scope>NUCLEOTIDE SEQUENCE [LARGE SCALE GENOMIC DNA]</scope>
    <source>
        <strain evidence="3 4">CBS 89968</strain>
    </source>
</reference>
<feature type="region of interest" description="Disordered" evidence="1">
    <location>
        <begin position="642"/>
        <end position="668"/>
    </location>
</feature>
<dbReference type="AlphaFoldDB" id="A0A0D2BB00"/>
<dbReference type="InterPro" id="IPR011022">
    <property type="entry name" value="Arrestin_C-like"/>
</dbReference>
<dbReference type="SMART" id="SM01017">
    <property type="entry name" value="Arrestin_C"/>
    <property type="match status" value="1"/>
</dbReference>
<feature type="compositionally biased region" description="Polar residues" evidence="1">
    <location>
        <begin position="798"/>
        <end position="809"/>
    </location>
</feature>
<dbReference type="RefSeq" id="XP_016236389.1">
    <property type="nucleotide sequence ID" value="XM_016380562.1"/>
</dbReference>
<feature type="region of interest" description="Disordered" evidence="1">
    <location>
        <begin position="703"/>
        <end position="877"/>
    </location>
</feature>
<protein>
    <recommendedName>
        <fullName evidence="2">Arrestin C-terminal-like domain-containing protein</fullName>
    </recommendedName>
</protein>
<proteinExistence type="predicted"/>
<dbReference type="GeneID" id="27333307"/>
<dbReference type="STRING" id="91928.A0A0D2BB00"/>
<dbReference type="EMBL" id="KN847495">
    <property type="protein sequence ID" value="KIW16173.1"/>
    <property type="molecule type" value="Genomic_DNA"/>
</dbReference>
<sequence length="877" mass="96692">MEQWAVKDPPRRFLIGKKNSSEDAQKPARLPLSSRLETVTRPISGLARHRIHQLSEIREVSGSSKATSAANVHSEWTDGANDTPQNRPLPPKDALSQTPSSEFLPPTPIHPTPRNFTALGDRAASAISLPRKCVPERRSSASIFSPGLAVSKPNSLQELPTWKVSELDGSSQIIPNRGRAESPVRRAINQSAQSAEIFRPSLTRTFIRTSPPHEILDNGSIRHPRVDLSIRLPSPLFVGGGTVEGHMSIEVDGGAPRKPKWKPIYISKASVDVIGVEEISDGRRWVFLSLATELFDRENPPPPSLVTSQQPAESPETWWELKSAKANIPFSVNLPLKLGPPPYASKQASIRYMLCPSIVIRIGDKRSTVRQTWSIQMLTIHDPEKALASLPSPLLAADTLYLAKEPDIQTVKLTAGLHRQTWVNGAKIFVDVHVANNTAKTVRKIQVQLEKTTLWYTHAPAGTFEKSATHLRLPKRTDTDTVSSTTFKMADSWQGVPSYSSDVRTVELEAPRGHVTVSTGRYFEVRYFVNIIVTVKRSKTVAVQLPVTIIPINSLDILPNSLAQVAASIEAKRARTVPVPSSVPTPAAYFQGQAFVVPVRRSVENPRSEADVPSFVDMENLKTDIDNSPRRVHVHGHCMGGLQADTTDENADPSRPSLNPSSHHHVTKRPSCYHCHLVAGPGASPVRGGPRLPRLQVSTSGLGFSESEFDVPADSPPRKVMLSERERNMINQQRELRIREDRGERKPSRPSKEIKRGEEPRRPSKEQPPRYNNVVADSNAEPKHLPFGNFSPEGPSSYVGSTRVSMSDIHTNKAGPGRSRSKTNPEGRPRVLSSGKPRETPGIDRSKRHAYAPSSSGLGHRRMSKDNGYRASIDQLL</sequence>
<dbReference type="InterPro" id="IPR014752">
    <property type="entry name" value="Arrestin-like_C"/>
</dbReference>
<dbReference type="VEuPathDB" id="FungiDB:PV08_06224"/>
<dbReference type="Proteomes" id="UP000053328">
    <property type="component" value="Unassembled WGS sequence"/>
</dbReference>
<evidence type="ECO:0000313" key="4">
    <source>
        <dbReference type="Proteomes" id="UP000053328"/>
    </source>
</evidence>
<accession>A0A0D2BB00</accession>
<name>A0A0D2BB00_9EURO</name>
<dbReference type="SUPFAM" id="SSF81296">
    <property type="entry name" value="E set domains"/>
    <property type="match status" value="1"/>
</dbReference>
<feature type="region of interest" description="Disordered" evidence="1">
    <location>
        <begin position="1"/>
        <end position="36"/>
    </location>
</feature>
<organism evidence="3 4">
    <name type="scientific">Exophiala spinifera</name>
    <dbReference type="NCBI Taxonomy" id="91928"/>
    <lineage>
        <taxon>Eukaryota</taxon>
        <taxon>Fungi</taxon>
        <taxon>Dikarya</taxon>
        <taxon>Ascomycota</taxon>
        <taxon>Pezizomycotina</taxon>
        <taxon>Eurotiomycetes</taxon>
        <taxon>Chaetothyriomycetidae</taxon>
        <taxon>Chaetothyriales</taxon>
        <taxon>Herpotrichiellaceae</taxon>
        <taxon>Exophiala</taxon>
    </lineage>
</organism>